<evidence type="ECO:0000256" key="1">
    <source>
        <dbReference type="ARBA" id="ARBA00022737"/>
    </source>
</evidence>
<dbReference type="Pfam" id="PF12796">
    <property type="entry name" value="Ank_2"/>
    <property type="match status" value="1"/>
</dbReference>
<dbReference type="PROSITE" id="PS50297">
    <property type="entry name" value="ANK_REP_REGION"/>
    <property type="match status" value="4"/>
</dbReference>
<dbReference type="Gene3D" id="1.25.40.20">
    <property type="entry name" value="Ankyrin repeat-containing domain"/>
    <property type="match status" value="1"/>
</dbReference>
<dbReference type="PROSITE" id="PS50088">
    <property type="entry name" value="ANK_REPEAT"/>
    <property type="match status" value="4"/>
</dbReference>
<gene>
    <name evidence="4" type="ORF">Pcinc_019344</name>
</gene>
<dbReference type="EMBL" id="JAWQEG010001917">
    <property type="protein sequence ID" value="KAK3875811.1"/>
    <property type="molecule type" value="Genomic_DNA"/>
</dbReference>
<dbReference type="AlphaFoldDB" id="A0AAE1KHW0"/>
<proteinExistence type="predicted"/>
<organism evidence="4 5">
    <name type="scientific">Petrolisthes cinctipes</name>
    <name type="common">Flat porcelain crab</name>
    <dbReference type="NCBI Taxonomy" id="88211"/>
    <lineage>
        <taxon>Eukaryota</taxon>
        <taxon>Metazoa</taxon>
        <taxon>Ecdysozoa</taxon>
        <taxon>Arthropoda</taxon>
        <taxon>Crustacea</taxon>
        <taxon>Multicrustacea</taxon>
        <taxon>Malacostraca</taxon>
        <taxon>Eumalacostraca</taxon>
        <taxon>Eucarida</taxon>
        <taxon>Decapoda</taxon>
        <taxon>Pleocyemata</taxon>
        <taxon>Anomura</taxon>
        <taxon>Galatheoidea</taxon>
        <taxon>Porcellanidae</taxon>
        <taxon>Petrolisthes</taxon>
    </lineage>
</organism>
<accession>A0AAE1KHW0</accession>
<dbReference type="PANTHER" id="PTHR24171">
    <property type="entry name" value="ANKYRIN REPEAT DOMAIN-CONTAINING PROTEIN 39-RELATED"/>
    <property type="match status" value="1"/>
</dbReference>
<evidence type="ECO:0000313" key="5">
    <source>
        <dbReference type="Proteomes" id="UP001286313"/>
    </source>
</evidence>
<reference evidence="4" key="1">
    <citation type="submission" date="2023-10" db="EMBL/GenBank/DDBJ databases">
        <title>Genome assemblies of two species of porcelain crab, Petrolisthes cinctipes and Petrolisthes manimaculis (Anomura: Porcellanidae).</title>
        <authorList>
            <person name="Angst P."/>
        </authorList>
    </citation>
    <scope>NUCLEOTIDE SEQUENCE</scope>
    <source>
        <strain evidence="4">PB745_01</strain>
        <tissue evidence="4">Gill</tissue>
    </source>
</reference>
<sequence>MNDTRRLVQCVRDGNVGGVKAALVRGANVNEDTWSGGAGPLHLASEKGYLDVMKLLLQHKADINMMSSRKGDHGGTALHLAAEKGHEGVMELLLGARADTESLDNNGITPLHWAAYSGQLGSLEVLKSYKCDLHALDKEESTALHLAAAHGDLEVVKWLVRRLIYQQVSCSYDELFYKDNIIR</sequence>
<protein>
    <submittedName>
        <fullName evidence="4">Uncharacterized protein</fullName>
    </submittedName>
</protein>
<dbReference type="InterPro" id="IPR036770">
    <property type="entry name" value="Ankyrin_rpt-contain_sf"/>
</dbReference>
<keyword evidence="1" id="KW-0677">Repeat</keyword>
<feature type="repeat" description="ANK" evidence="3">
    <location>
        <begin position="73"/>
        <end position="105"/>
    </location>
</feature>
<evidence type="ECO:0000313" key="4">
    <source>
        <dbReference type="EMBL" id="KAK3875811.1"/>
    </source>
</evidence>
<feature type="repeat" description="ANK" evidence="3">
    <location>
        <begin position="106"/>
        <end position="138"/>
    </location>
</feature>
<dbReference type="SMART" id="SM00248">
    <property type="entry name" value="ANK"/>
    <property type="match status" value="5"/>
</dbReference>
<name>A0AAE1KHW0_PETCI</name>
<feature type="repeat" description="ANK" evidence="3">
    <location>
        <begin position="36"/>
        <end position="68"/>
    </location>
</feature>
<dbReference type="PANTHER" id="PTHR24171:SF10">
    <property type="entry name" value="ANKYRIN REPEAT DOMAIN-CONTAINING PROTEIN 29-LIKE"/>
    <property type="match status" value="1"/>
</dbReference>
<keyword evidence="2 3" id="KW-0040">ANK repeat</keyword>
<evidence type="ECO:0000256" key="2">
    <source>
        <dbReference type="ARBA" id="ARBA00023043"/>
    </source>
</evidence>
<evidence type="ECO:0000256" key="3">
    <source>
        <dbReference type="PROSITE-ProRule" id="PRU00023"/>
    </source>
</evidence>
<dbReference type="SUPFAM" id="SSF48403">
    <property type="entry name" value="Ankyrin repeat"/>
    <property type="match status" value="1"/>
</dbReference>
<dbReference type="Proteomes" id="UP001286313">
    <property type="component" value="Unassembled WGS sequence"/>
</dbReference>
<feature type="repeat" description="ANK" evidence="3">
    <location>
        <begin position="139"/>
        <end position="162"/>
    </location>
</feature>
<keyword evidence="5" id="KW-1185">Reference proteome</keyword>
<comment type="caution">
    <text evidence="4">The sequence shown here is derived from an EMBL/GenBank/DDBJ whole genome shotgun (WGS) entry which is preliminary data.</text>
</comment>
<dbReference type="Pfam" id="PF13637">
    <property type="entry name" value="Ank_4"/>
    <property type="match status" value="1"/>
</dbReference>
<dbReference type="InterPro" id="IPR002110">
    <property type="entry name" value="Ankyrin_rpt"/>
</dbReference>